<organism evidence="1 2">
    <name type="scientific">Rhodococcus zopfii</name>
    <dbReference type="NCBI Taxonomy" id="43772"/>
    <lineage>
        <taxon>Bacteria</taxon>
        <taxon>Bacillati</taxon>
        <taxon>Actinomycetota</taxon>
        <taxon>Actinomycetes</taxon>
        <taxon>Mycobacteriales</taxon>
        <taxon>Nocardiaceae</taxon>
        <taxon>Rhodococcus</taxon>
    </lineage>
</organism>
<proteinExistence type="predicted"/>
<comment type="caution">
    <text evidence="1">The sequence shown here is derived from an EMBL/GenBank/DDBJ whole genome shotgun (WGS) entry which is preliminary data.</text>
</comment>
<dbReference type="Gene3D" id="3.40.720.10">
    <property type="entry name" value="Alkaline Phosphatase, subunit A"/>
    <property type="match status" value="1"/>
</dbReference>
<evidence type="ECO:0000313" key="1">
    <source>
        <dbReference type="EMBL" id="MDV2478159.1"/>
    </source>
</evidence>
<dbReference type="RefSeq" id="WP_072814781.1">
    <property type="nucleotide sequence ID" value="NZ_JAHWLX010000033.1"/>
</dbReference>
<protein>
    <submittedName>
        <fullName evidence="1">Alkaline phosphatase family protein</fullName>
    </submittedName>
</protein>
<dbReference type="Pfam" id="PF01663">
    <property type="entry name" value="Phosphodiest"/>
    <property type="match status" value="1"/>
</dbReference>
<accession>A0ABU3WX75</accession>
<dbReference type="InterPro" id="IPR017850">
    <property type="entry name" value="Alkaline_phosphatase_core_sf"/>
</dbReference>
<sequence>MSLPLRDVYEQPTLADLLPSVIASAGAAGEHNRLELTDCARTVVLLVDGMGWNLLQRNSSAAPFLTGMTGQPIRAGFPTTTAVSLASLGTGLPSGRHGVTGYQAYLRELDSAFNWLRWTLAGTAVDQRTQLVPELVQAHPTVFERAVRDGIAVTTVVPRMFEGSGLTRAVLRGGTFVGVSAYGDLLARIVAAVGSAERTLVYGYLGEVDTLGHLYGPESPAWLAQLTVVDRFVEQLVDALPEGTRLVVTADHGMVDTSRGRRIDYDHCAGLSEDVTFIAGEPRCRHVHTERPDAVLERWRNELGDEMWVGTRDDVLAAGLFGPEPSPDAASRIGDVVAIGHGESSVIRTDGELVMSRLPGQHGALTEDELLIPVLSPDPIRRRTA</sequence>
<dbReference type="PANTHER" id="PTHR10151">
    <property type="entry name" value="ECTONUCLEOTIDE PYROPHOSPHATASE/PHOSPHODIESTERASE"/>
    <property type="match status" value="1"/>
</dbReference>
<dbReference type="InterPro" id="IPR002591">
    <property type="entry name" value="Phosphodiest/P_Trfase"/>
</dbReference>
<dbReference type="PANTHER" id="PTHR10151:SF120">
    <property type="entry name" value="BIS(5'-ADENOSYL)-TRIPHOSPHATASE"/>
    <property type="match status" value="1"/>
</dbReference>
<gene>
    <name evidence="1" type="ORF">F8M49_27135</name>
</gene>
<evidence type="ECO:0000313" key="2">
    <source>
        <dbReference type="Proteomes" id="UP001275440"/>
    </source>
</evidence>
<dbReference type="SUPFAM" id="SSF53649">
    <property type="entry name" value="Alkaline phosphatase-like"/>
    <property type="match status" value="1"/>
</dbReference>
<dbReference type="Proteomes" id="UP001275440">
    <property type="component" value="Unassembled WGS sequence"/>
</dbReference>
<name>A0ABU3WX75_9NOCA</name>
<dbReference type="EMBL" id="WBMO01000005">
    <property type="protein sequence ID" value="MDV2478159.1"/>
    <property type="molecule type" value="Genomic_DNA"/>
</dbReference>
<keyword evidence="2" id="KW-1185">Reference proteome</keyword>
<reference evidence="1 2" key="1">
    <citation type="submission" date="2019-10" db="EMBL/GenBank/DDBJ databases">
        <title>Draft Genome Assembly of Rhodococcus zopfii DSM44189.</title>
        <authorList>
            <person name="Sutton J.M."/>
            <person name="Akob D.M."/>
            <person name="Bushman T.J."/>
        </authorList>
    </citation>
    <scope>NUCLEOTIDE SEQUENCE [LARGE SCALE GENOMIC DNA]</scope>
    <source>
        <strain evidence="1 2">DSM 44189</strain>
    </source>
</reference>